<accession>A0A2R5LGH7</accession>
<dbReference type="Gene3D" id="3.10.450.10">
    <property type="match status" value="1"/>
</dbReference>
<name>A0A2R5LGH7_9ACAR</name>
<dbReference type="PANTHER" id="PTHR46186">
    <property type="entry name" value="CYSTATIN"/>
    <property type="match status" value="1"/>
</dbReference>
<proteinExistence type="inferred from homology"/>
<comment type="subcellular location">
    <subcellularLocation>
        <location evidence="1">Secreted</location>
    </subcellularLocation>
</comment>
<evidence type="ECO:0000259" key="8">
    <source>
        <dbReference type="SMART" id="SM00043"/>
    </source>
</evidence>
<dbReference type="PANTHER" id="PTHR46186:SF2">
    <property type="entry name" value="CYSTATIN"/>
    <property type="match status" value="1"/>
</dbReference>
<keyword evidence="4" id="KW-0646">Protease inhibitor</keyword>
<dbReference type="GO" id="GO:0031982">
    <property type="term" value="C:vesicle"/>
    <property type="evidence" value="ECO:0007669"/>
    <property type="project" value="TreeGrafter"/>
</dbReference>
<evidence type="ECO:0000256" key="7">
    <source>
        <dbReference type="SAM" id="SignalP"/>
    </source>
</evidence>
<keyword evidence="6 7" id="KW-0732">Signal</keyword>
<keyword evidence="5" id="KW-0789">Thiol protease inhibitor</keyword>
<dbReference type="GO" id="GO:0005615">
    <property type="term" value="C:extracellular space"/>
    <property type="evidence" value="ECO:0007669"/>
    <property type="project" value="TreeGrafter"/>
</dbReference>
<dbReference type="GO" id="GO:0005737">
    <property type="term" value="C:cytoplasm"/>
    <property type="evidence" value="ECO:0007669"/>
    <property type="project" value="TreeGrafter"/>
</dbReference>
<keyword evidence="3" id="KW-0964">Secreted</keyword>
<feature type="domain" description="Cystatin" evidence="8">
    <location>
        <begin position="22"/>
        <end position="127"/>
    </location>
</feature>
<evidence type="ECO:0000256" key="6">
    <source>
        <dbReference type="ARBA" id="ARBA00022729"/>
    </source>
</evidence>
<evidence type="ECO:0000256" key="5">
    <source>
        <dbReference type="ARBA" id="ARBA00022704"/>
    </source>
</evidence>
<dbReference type="GO" id="GO:0004869">
    <property type="term" value="F:cysteine-type endopeptidase inhibitor activity"/>
    <property type="evidence" value="ECO:0007669"/>
    <property type="project" value="UniProtKB-KW"/>
</dbReference>
<sequence>MMHFAVVVLALATGCLATRRFEIYGGWTWVDPNSNPRYLELAHFAVGQQTRGLEYYNTVVEVTSASEQVVSGMNYRLTFRVAPSNCRVADTVYSKERCRPTPNAEIKECRATIYDIPWRRIREVTSFTC</sequence>
<organism evidence="9">
    <name type="scientific">Ornithodoros turicata</name>
    <dbReference type="NCBI Taxonomy" id="34597"/>
    <lineage>
        <taxon>Eukaryota</taxon>
        <taxon>Metazoa</taxon>
        <taxon>Ecdysozoa</taxon>
        <taxon>Arthropoda</taxon>
        <taxon>Chelicerata</taxon>
        <taxon>Arachnida</taxon>
        <taxon>Acari</taxon>
        <taxon>Parasitiformes</taxon>
        <taxon>Ixodida</taxon>
        <taxon>Ixodoidea</taxon>
        <taxon>Argasidae</taxon>
        <taxon>Ornithodorinae</taxon>
        <taxon>Ornithodoros</taxon>
    </lineage>
</organism>
<dbReference type="CDD" id="cd00042">
    <property type="entry name" value="CY"/>
    <property type="match status" value="1"/>
</dbReference>
<protein>
    <submittedName>
        <fullName evidence="9">Putative cystatin</fullName>
    </submittedName>
</protein>
<dbReference type="AlphaFoldDB" id="A0A2R5LGH7"/>
<evidence type="ECO:0000256" key="4">
    <source>
        <dbReference type="ARBA" id="ARBA00022690"/>
    </source>
</evidence>
<dbReference type="Pfam" id="PF00031">
    <property type="entry name" value="Cystatin"/>
    <property type="match status" value="1"/>
</dbReference>
<dbReference type="InterPro" id="IPR046350">
    <property type="entry name" value="Cystatin_sf"/>
</dbReference>
<reference evidence="9" key="1">
    <citation type="submission" date="2018-03" db="EMBL/GenBank/DDBJ databases">
        <title>The relapsing fever spirochete Borrelia turicatae persists in the highly oxidative environment of its soft-bodied tick vector.</title>
        <authorList>
            <person name="Bourret T.J."/>
            <person name="Boyle W.K."/>
            <person name="Valenzuela J.G."/>
            <person name="Oliveira F."/>
            <person name="Lopez J.E."/>
        </authorList>
    </citation>
    <scope>NUCLEOTIDE SEQUENCE</scope>
    <source>
        <strain evidence="9">Kansas strain/isolate</strain>
        <tissue evidence="9">Salivary glands</tissue>
    </source>
</reference>
<dbReference type="SMART" id="SM00043">
    <property type="entry name" value="CY"/>
    <property type="match status" value="1"/>
</dbReference>
<dbReference type="SUPFAM" id="SSF54403">
    <property type="entry name" value="Cystatin/monellin"/>
    <property type="match status" value="1"/>
</dbReference>
<dbReference type="InterPro" id="IPR000010">
    <property type="entry name" value="Cystatin_dom"/>
</dbReference>
<evidence type="ECO:0000256" key="1">
    <source>
        <dbReference type="ARBA" id="ARBA00004613"/>
    </source>
</evidence>
<feature type="chain" id="PRO_5018659930" evidence="7">
    <location>
        <begin position="18"/>
        <end position="129"/>
    </location>
</feature>
<evidence type="ECO:0000313" key="9">
    <source>
        <dbReference type="EMBL" id="MBY08525.1"/>
    </source>
</evidence>
<feature type="signal peptide" evidence="7">
    <location>
        <begin position="1"/>
        <end position="17"/>
    </location>
</feature>
<dbReference type="PROSITE" id="PS00287">
    <property type="entry name" value="CYSTATIN"/>
    <property type="match status" value="1"/>
</dbReference>
<evidence type="ECO:0000256" key="2">
    <source>
        <dbReference type="ARBA" id="ARBA00009403"/>
    </source>
</evidence>
<dbReference type="EMBL" id="GGLE01004399">
    <property type="protein sequence ID" value="MBY08525.1"/>
    <property type="molecule type" value="Transcribed_RNA"/>
</dbReference>
<comment type="similarity">
    <text evidence="2">Belongs to the cystatin family.</text>
</comment>
<dbReference type="InterPro" id="IPR018073">
    <property type="entry name" value="Prot_inh_cystat_CS"/>
</dbReference>
<evidence type="ECO:0000256" key="3">
    <source>
        <dbReference type="ARBA" id="ARBA00022525"/>
    </source>
</evidence>